<dbReference type="Gene3D" id="3.30.300.30">
    <property type="match status" value="1"/>
</dbReference>
<keyword evidence="2" id="KW-0436">Ligase</keyword>
<dbReference type="InterPro" id="IPR045851">
    <property type="entry name" value="AMP-bd_C_sf"/>
</dbReference>
<sequence>MTHPSIHARSRPDRTAAVFIPSQRTLSYGELESGANQAAHLLQQCGVTSGDAIVFCIENAPAFLFLGWACQRIGVRYVPASTKLSADDLAYIVRDAGAAVVVLSATAESAGAASEVDFAGACLFSLGSRIAGFDPWEERVAACPSTLPESTAPGREMMYSSGTTGRPKGVRKPMPTGPFDGPDSRNSSWPGRPGVGRDMVSLCTAPLYHAAPHRNVAATLAMGGTCIVMERFDAALALDAISRFKVTHSQWVPTMFHRLLRLPAGVRQAHDLSSHQAAHHGAAPCPVHVKEAMIAWWGPILFEYYAGTEGIGACAISSEEWLSHKGSVGRATDGIIHILDENEQELPSGRTGTVFFEGTSTFAYWKDEDKTARSRSRQGWWTYGDIGHVDEEGYLYLSDRRDFVVISGGVNIYPQEIEAFLLRDENVLDAAVFGIPDEELGEAVQAIVQVRDSSLVTAAVSEALRQQCRLRLGPIKTPKSIRLVTDFPRLPTGKLQKMALREQFLNALARERADRDRETAFTSDAVDDHSAQWTSDFGAFAATSPLAQACLLSGMRLAPGHVALRAKWTEDVEQTLGFGTGLLSFLTEAAMQWAAFSAYASSHLLELTMRRLGPPREGWLMVEALLAPSAVPGRATMLVTVTQEADRRPLATASGVVQHPSPQPC</sequence>
<dbReference type="SUPFAM" id="SSF56801">
    <property type="entry name" value="Acetyl-CoA synthetase-like"/>
    <property type="match status" value="1"/>
</dbReference>
<dbReference type="EMBL" id="JARJLM010000315">
    <property type="protein sequence ID" value="MDF3834933.1"/>
    <property type="molecule type" value="Genomic_DNA"/>
</dbReference>
<name>A0ABT6AQR8_9BURK</name>
<accession>A0ABT6AQR8</accession>
<evidence type="ECO:0000256" key="2">
    <source>
        <dbReference type="ARBA" id="ARBA00022598"/>
    </source>
</evidence>
<dbReference type="InterPro" id="IPR020845">
    <property type="entry name" value="AMP-binding_CS"/>
</dbReference>
<feature type="domain" description="AMP-dependent synthetase/ligase" evidence="4">
    <location>
        <begin position="7"/>
        <end position="362"/>
    </location>
</feature>
<proteinExistence type="inferred from homology"/>
<dbReference type="Gene3D" id="3.40.50.12780">
    <property type="entry name" value="N-terminal domain of ligase-like"/>
    <property type="match status" value="1"/>
</dbReference>
<dbReference type="PANTHER" id="PTHR43201:SF5">
    <property type="entry name" value="MEDIUM-CHAIN ACYL-COA LIGASE ACSF2, MITOCHONDRIAL"/>
    <property type="match status" value="1"/>
</dbReference>
<gene>
    <name evidence="6" type="ORF">P3W85_18495</name>
</gene>
<organism evidence="6 7">
    <name type="scientific">Cupriavidus basilensis</name>
    <dbReference type="NCBI Taxonomy" id="68895"/>
    <lineage>
        <taxon>Bacteria</taxon>
        <taxon>Pseudomonadati</taxon>
        <taxon>Pseudomonadota</taxon>
        <taxon>Betaproteobacteria</taxon>
        <taxon>Burkholderiales</taxon>
        <taxon>Burkholderiaceae</taxon>
        <taxon>Cupriavidus</taxon>
    </lineage>
</organism>
<evidence type="ECO:0000256" key="3">
    <source>
        <dbReference type="SAM" id="MobiDB-lite"/>
    </source>
</evidence>
<feature type="domain" description="AMP-binding enzyme C-terminal" evidence="5">
    <location>
        <begin position="416"/>
        <end position="494"/>
    </location>
</feature>
<dbReference type="InterPro" id="IPR000873">
    <property type="entry name" value="AMP-dep_synth/lig_dom"/>
</dbReference>
<evidence type="ECO:0000313" key="7">
    <source>
        <dbReference type="Proteomes" id="UP001216674"/>
    </source>
</evidence>
<dbReference type="InterPro" id="IPR042099">
    <property type="entry name" value="ANL_N_sf"/>
</dbReference>
<dbReference type="PROSITE" id="PS00455">
    <property type="entry name" value="AMP_BINDING"/>
    <property type="match status" value="1"/>
</dbReference>
<dbReference type="Pfam" id="PF13193">
    <property type="entry name" value="AMP-binding_C"/>
    <property type="match status" value="1"/>
</dbReference>
<dbReference type="PANTHER" id="PTHR43201">
    <property type="entry name" value="ACYL-COA SYNTHETASE"/>
    <property type="match status" value="1"/>
</dbReference>
<reference evidence="6 7" key="1">
    <citation type="submission" date="2023-03" db="EMBL/GenBank/DDBJ databases">
        <title>Draft assemblies of triclosan tolerant bacteria isolated from returned activated sludge.</title>
        <authorList>
            <person name="Van Hamelsveld S."/>
        </authorList>
    </citation>
    <scope>NUCLEOTIDE SEQUENCE [LARGE SCALE GENOMIC DNA]</scope>
    <source>
        <strain evidence="6 7">GW210010_S58</strain>
    </source>
</reference>
<comment type="caution">
    <text evidence="6">The sequence shown here is derived from an EMBL/GenBank/DDBJ whole genome shotgun (WGS) entry which is preliminary data.</text>
</comment>
<feature type="region of interest" description="Disordered" evidence="3">
    <location>
        <begin position="151"/>
        <end position="188"/>
    </location>
</feature>
<evidence type="ECO:0000259" key="5">
    <source>
        <dbReference type="Pfam" id="PF13193"/>
    </source>
</evidence>
<dbReference type="Pfam" id="PF00501">
    <property type="entry name" value="AMP-binding"/>
    <property type="match status" value="1"/>
</dbReference>
<evidence type="ECO:0000313" key="6">
    <source>
        <dbReference type="EMBL" id="MDF3834933.1"/>
    </source>
</evidence>
<keyword evidence="7" id="KW-1185">Reference proteome</keyword>
<protein>
    <submittedName>
        <fullName evidence="6">AMP-binding protein</fullName>
    </submittedName>
</protein>
<comment type="similarity">
    <text evidence="1">Belongs to the ATP-dependent AMP-binding enzyme family.</text>
</comment>
<evidence type="ECO:0000256" key="1">
    <source>
        <dbReference type="ARBA" id="ARBA00006432"/>
    </source>
</evidence>
<dbReference type="Proteomes" id="UP001216674">
    <property type="component" value="Unassembled WGS sequence"/>
</dbReference>
<evidence type="ECO:0000259" key="4">
    <source>
        <dbReference type="Pfam" id="PF00501"/>
    </source>
</evidence>
<dbReference type="InterPro" id="IPR025110">
    <property type="entry name" value="AMP-bd_C"/>
</dbReference>
<dbReference type="RefSeq" id="WP_276265862.1">
    <property type="nucleotide sequence ID" value="NZ_JARJLM010000315.1"/>
</dbReference>